<evidence type="ECO:0000256" key="2">
    <source>
        <dbReference type="ARBA" id="ARBA00022908"/>
    </source>
</evidence>
<evidence type="ECO:0000313" key="6">
    <source>
        <dbReference type="EMBL" id="SDX08712.1"/>
    </source>
</evidence>
<evidence type="ECO:0000313" key="7">
    <source>
        <dbReference type="Proteomes" id="UP000199441"/>
    </source>
</evidence>
<dbReference type="InterPro" id="IPR011010">
    <property type="entry name" value="DNA_brk_join_enz"/>
</dbReference>
<dbReference type="EMBL" id="FNOI01000004">
    <property type="protein sequence ID" value="SDX08712.1"/>
    <property type="molecule type" value="Genomic_DNA"/>
</dbReference>
<dbReference type="PANTHER" id="PTHR30629:SF2">
    <property type="entry name" value="PROPHAGE INTEGRASE INTS-RELATED"/>
    <property type="match status" value="1"/>
</dbReference>
<keyword evidence="3" id="KW-0238">DNA-binding</keyword>
<evidence type="ECO:0000256" key="4">
    <source>
        <dbReference type="ARBA" id="ARBA00023172"/>
    </source>
</evidence>
<accession>A0A1H2YU44</accession>
<reference evidence="7" key="1">
    <citation type="submission" date="2016-10" db="EMBL/GenBank/DDBJ databases">
        <authorList>
            <person name="Varghese N."/>
            <person name="Submissions S."/>
        </authorList>
    </citation>
    <scope>NUCLEOTIDE SEQUENCE [LARGE SCALE GENOMIC DNA]</scope>
    <source>
        <strain evidence="7">DSM 26922</strain>
    </source>
</reference>
<dbReference type="STRING" id="670155.SAMN04488001_2324"/>
<sequence length="375" mass="43033">MVPCVSVQYLQKADNMPKLSETFARRVPQTKTGTDKHWDSEIRGLVLFVGKRSKTWYFQKDVGGQTKRIMIGRFPVISAQAARQTALGLTLEMSRGAGKVAQIGAPTLDASIEGYLARPKLRSETHKIGLRQQFDLHLKEWLRLPLDEISKKMVVEKHRSLSDRPSAANHLLKNFRAVWNHARRVHDLPETPTLAIEWFEERLDGQTIGDLRHWRTELDSLTNPIHQVLYEFLLFTGFRKSEALTLRWDSVREDHIHLPMTKNGRSFDLPILQLHHEIIAPLRGLSKTWVFPSPKSRNGHVTNPRNFPWSLHTHRRTFATVAVEAGVLEEVVGRLLNHTPLSITGQRYVKPSLEALRPSMEITCDELSRRTGLKR</sequence>
<dbReference type="GO" id="GO:0003677">
    <property type="term" value="F:DNA binding"/>
    <property type="evidence" value="ECO:0007669"/>
    <property type="project" value="UniProtKB-KW"/>
</dbReference>
<dbReference type="Gene3D" id="1.10.150.130">
    <property type="match status" value="1"/>
</dbReference>
<dbReference type="InterPro" id="IPR010998">
    <property type="entry name" value="Integrase_recombinase_N"/>
</dbReference>
<evidence type="ECO:0000259" key="5">
    <source>
        <dbReference type="PROSITE" id="PS51898"/>
    </source>
</evidence>
<keyword evidence="2" id="KW-0229">DNA integration</keyword>
<dbReference type="Proteomes" id="UP000199441">
    <property type="component" value="Unassembled WGS sequence"/>
</dbReference>
<organism evidence="6 7">
    <name type="scientific">Litoreibacter albidus</name>
    <dbReference type="NCBI Taxonomy" id="670155"/>
    <lineage>
        <taxon>Bacteria</taxon>
        <taxon>Pseudomonadati</taxon>
        <taxon>Pseudomonadota</taxon>
        <taxon>Alphaproteobacteria</taxon>
        <taxon>Rhodobacterales</taxon>
        <taxon>Roseobacteraceae</taxon>
        <taxon>Litoreibacter</taxon>
    </lineage>
</organism>
<dbReference type="AlphaFoldDB" id="A0A1H2YU44"/>
<dbReference type="InterPro" id="IPR025166">
    <property type="entry name" value="Integrase_DNA_bind_dom"/>
</dbReference>
<name>A0A1H2YU44_9RHOB</name>
<dbReference type="InterPro" id="IPR002104">
    <property type="entry name" value="Integrase_catalytic"/>
</dbReference>
<dbReference type="InterPro" id="IPR013762">
    <property type="entry name" value="Integrase-like_cat_sf"/>
</dbReference>
<evidence type="ECO:0000256" key="3">
    <source>
        <dbReference type="ARBA" id="ARBA00023125"/>
    </source>
</evidence>
<dbReference type="Gene3D" id="1.10.443.10">
    <property type="entry name" value="Intergrase catalytic core"/>
    <property type="match status" value="1"/>
</dbReference>
<dbReference type="GO" id="GO:0006310">
    <property type="term" value="P:DNA recombination"/>
    <property type="evidence" value="ECO:0007669"/>
    <property type="project" value="UniProtKB-KW"/>
</dbReference>
<dbReference type="GO" id="GO:0015074">
    <property type="term" value="P:DNA integration"/>
    <property type="evidence" value="ECO:0007669"/>
    <property type="project" value="UniProtKB-KW"/>
</dbReference>
<dbReference type="InterPro" id="IPR038488">
    <property type="entry name" value="Integrase_DNA-bd_sf"/>
</dbReference>
<keyword evidence="7" id="KW-1185">Reference proteome</keyword>
<gene>
    <name evidence="6" type="ORF">SAMN04488001_2324</name>
</gene>
<dbReference type="Pfam" id="PF13356">
    <property type="entry name" value="Arm-DNA-bind_3"/>
    <property type="match status" value="1"/>
</dbReference>
<feature type="domain" description="Tyr recombinase" evidence="5">
    <location>
        <begin position="201"/>
        <end position="361"/>
    </location>
</feature>
<protein>
    <submittedName>
        <fullName evidence="6">Phage integrase family protein</fullName>
    </submittedName>
</protein>
<dbReference type="Gene3D" id="3.30.160.390">
    <property type="entry name" value="Integrase, DNA-binding domain"/>
    <property type="match status" value="1"/>
</dbReference>
<dbReference type="SUPFAM" id="SSF56349">
    <property type="entry name" value="DNA breaking-rejoining enzymes"/>
    <property type="match status" value="1"/>
</dbReference>
<comment type="similarity">
    <text evidence="1">Belongs to the 'phage' integrase family.</text>
</comment>
<keyword evidence="4" id="KW-0233">DNA recombination</keyword>
<dbReference type="PROSITE" id="PS51898">
    <property type="entry name" value="TYR_RECOMBINASE"/>
    <property type="match status" value="1"/>
</dbReference>
<proteinExistence type="inferred from homology"/>
<evidence type="ECO:0000256" key="1">
    <source>
        <dbReference type="ARBA" id="ARBA00008857"/>
    </source>
</evidence>
<dbReference type="InterPro" id="IPR050808">
    <property type="entry name" value="Phage_Integrase"/>
</dbReference>
<dbReference type="Pfam" id="PF00589">
    <property type="entry name" value="Phage_integrase"/>
    <property type="match status" value="1"/>
</dbReference>
<dbReference type="PANTHER" id="PTHR30629">
    <property type="entry name" value="PROPHAGE INTEGRASE"/>
    <property type="match status" value="1"/>
</dbReference>